<dbReference type="AlphaFoldDB" id="A0A9N9X4C2"/>
<keyword evidence="2" id="KW-1185">Reference proteome</keyword>
<accession>A0A9N9X4C2</accession>
<evidence type="ECO:0000313" key="1">
    <source>
        <dbReference type="EMBL" id="CAG9822235.1"/>
    </source>
</evidence>
<organism evidence="1 2">
    <name type="scientific">Phaedon cochleariae</name>
    <name type="common">Mustard beetle</name>
    <dbReference type="NCBI Taxonomy" id="80249"/>
    <lineage>
        <taxon>Eukaryota</taxon>
        <taxon>Metazoa</taxon>
        <taxon>Ecdysozoa</taxon>
        <taxon>Arthropoda</taxon>
        <taxon>Hexapoda</taxon>
        <taxon>Insecta</taxon>
        <taxon>Pterygota</taxon>
        <taxon>Neoptera</taxon>
        <taxon>Endopterygota</taxon>
        <taxon>Coleoptera</taxon>
        <taxon>Polyphaga</taxon>
        <taxon>Cucujiformia</taxon>
        <taxon>Chrysomeloidea</taxon>
        <taxon>Chrysomelidae</taxon>
        <taxon>Chrysomelinae</taxon>
        <taxon>Chrysomelini</taxon>
        <taxon>Phaedon</taxon>
    </lineage>
</organism>
<sequence length="235" mass="27712">MNSHSTSPLLIENQTILQTDRDHILLFLFNEERTNPDDLILNDNDIDLDNILPAVDIETPTMPNTSPEKYLEECSSVNKNDDNINKNNKHDDNFNNNLQMNQNAIDLENSDVNDPDYVLLPDDEEDDTEKIPTKKRRKLADRNCWDKYVNQKSGMHGKEYIGYTRKNGVVKHDSKRNQRQMGLRCESTFCKRASNRHCDVFTDDIRQLILEKFWAMDWEQKRLYIVHMTNYSEKK</sequence>
<dbReference type="OrthoDB" id="8061312at2759"/>
<name>A0A9N9X4C2_PHACE</name>
<dbReference type="Proteomes" id="UP001153737">
    <property type="component" value="Chromosome 5"/>
</dbReference>
<gene>
    <name evidence="1" type="ORF">PHAECO_LOCUS9449</name>
</gene>
<evidence type="ECO:0000313" key="2">
    <source>
        <dbReference type="Proteomes" id="UP001153737"/>
    </source>
</evidence>
<protein>
    <submittedName>
        <fullName evidence="1">Uncharacterized protein</fullName>
    </submittedName>
</protein>
<reference evidence="1" key="1">
    <citation type="submission" date="2022-01" db="EMBL/GenBank/DDBJ databases">
        <authorList>
            <person name="King R."/>
        </authorList>
    </citation>
    <scope>NUCLEOTIDE SEQUENCE</scope>
</reference>
<proteinExistence type="predicted"/>
<reference evidence="1" key="2">
    <citation type="submission" date="2022-10" db="EMBL/GenBank/DDBJ databases">
        <authorList>
            <consortium name="ENA_rothamsted_submissions"/>
            <consortium name="culmorum"/>
            <person name="King R."/>
        </authorList>
    </citation>
    <scope>NUCLEOTIDE SEQUENCE</scope>
</reference>
<dbReference type="EMBL" id="OU896711">
    <property type="protein sequence ID" value="CAG9822235.1"/>
    <property type="molecule type" value="Genomic_DNA"/>
</dbReference>